<comment type="caution">
    <text evidence="1">The sequence shown here is derived from an EMBL/GenBank/DDBJ whole genome shotgun (WGS) entry which is preliminary data.</text>
</comment>
<sequence>MDAALSHVQALGLVLQGVWGDELMFPRILLSVSDKWAFGHPGNLGIARIRPARLVFGQRPIDSTCNYCTCACAREMRPGCVFRRPVGTPAESGLGKQVETLVEALPGGHCGGEGGGGLGGYTAKSPSVELDRDARQLVPRQRPVFALLYCQGSPG</sequence>
<dbReference type="EMBL" id="CM055729">
    <property type="protein sequence ID" value="KAJ8014923.1"/>
    <property type="molecule type" value="Genomic_DNA"/>
</dbReference>
<evidence type="ECO:0000313" key="2">
    <source>
        <dbReference type="Proteomes" id="UP001157502"/>
    </source>
</evidence>
<dbReference type="Proteomes" id="UP001157502">
    <property type="component" value="Chromosome 2"/>
</dbReference>
<proteinExistence type="predicted"/>
<name>A0ACC2HFX6_DALPE</name>
<protein>
    <submittedName>
        <fullName evidence="1">Uncharacterized protein</fullName>
    </submittedName>
</protein>
<evidence type="ECO:0000313" key="1">
    <source>
        <dbReference type="EMBL" id="KAJ8014923.1"/>
    </source>
</evidence>
<accession>A0ACC2HFX6</accession>
<organism evidence="1 2">
    <name type="scientific">Dallia pectoralis</name>
    <name type="common">Alaska blackfish</name>
    <dbReference type="NCBI Taxonomy" id="75939"/>
    <lineage>
        <taxon>Eukaryota</taxon>
        <taxon>Metazoa</taxon>
        <taxon>Chordata</taxon>
        <taxon>Craniata</taxon>
        <taxon>Vertebrata</taxon>
        <taxon>Euteleostomi</taxon>
        <taxon>Actinopterygii</taxon>
        <taxon>Neopterygii</taxon>
        <taxon>Teleostei</taxon>
        <taxon>Protacanthopterygii</taxon>
        <taxon>Esociformes</taxon>
        <taxon>Umbridae</taxon>
        <taxon>Dallia</taxon>
    </lineage>
</organism>
<keyword evidence="2" id="KW-1185">Reference proteome</keyword>
<gene>
    <name evidence="1" type="ORF">DPEC_G00020810</name>
</gene>
<reference evidence="1" key="1">
    <citation type="submission" date="2021-05" db="EMBL/GenBank/DDBJ databases">
        <authorList>
            <person name="Pan Q."/>
            <person name="Jouanno E."/>
            <person name="Zahm M."/>
            <person name="Klopp C."/>
            <person name="Cabau C."/>
            <person name="Louis A."/>
            <person name="Berthelot C."/>
            <person name="Parey E."/>
            <person name="Roest Crollius H."/>
            <person name="Montfort J."/>
            <person name="Robinson-Rechavi M."/>
            <person name="Bouchez O."/>
            <person name="Lampietro C."/>
            <person name="Lopez Roques C."/>
            <person name="Donnadieu C."/>
            <person name="Postlethwait J."/>
            <person name="Bobe J."/>
            <person name="Dillon D."/>
            <person name="Chandos A."/>
            <person name="von Hippel F."/>
            <person name="Guiguen Y."/>
        </authorList>
    </citation>
    <scope>NUCLEOTIDE SEQUENCE</scope>
    <source>
        <strain evidence="1">YG-Jan2019</strain>
    </source>
</reference>